<evidence type="ECO:0000313" key="4">
    <source>
        <dbReference type="Proteomes" id="UP000001225"/>
    </source>
</evidence>
<organism evidence="3 4">
    <name type="scientific">Bordetella petrii (strain ATCC BAA-461 / DSM 12804 / CCUG 43448 / CIP 107267 / Se-1111R)</name>
    <dbReference type="NCBI Taxonomy" id="340100"/>
    <lineage>
        <taxon>Bacteria</taxon>
        <taxon>Pseudomonadati</taxon>
        <taxon>Pseudomonadota</taxon>
        <taxon>Betaproteobacteria</taxon>
        <taxon>Burkholderiales</taxon>
        <taxon>Alcaligenaceae</taxon>
        <taxon>Bordetella</taxon>
    </lineage>
</organism>
<dbReference type="EMBL" id="AM902716">
    <property type="protein sequence ID" value="CAP44154.1"/>
    <property type="molecule type" value="Genomic_DNA"/>
</dbReference>
<keyword evidence="4" id="KW-1185">Reference proteome</keyword>
<sequence length="112" mass="11541">MKTLVSALMLSMTVIGSAAYAAEPSGELDYPPVQHTASTVTRAQVQAELQAAKAAGQVTFGELEQPAAYAAGSAPTRAEVRAQAQAARDNGADAFGELDYQASYNPLNASHG</sequence>
<reference evidence="3 4" key="1">
    <citation type="journal article" date="2008" name="BMC Genomics">
        <title>The missing link: Bordetella petrii is endowed with both the metabolic versatility of environmental bacteria and virulence traits of pathogenic Bordetellae.</title>
        <authorList>
            <person name="Gross R."/>
            <person name="Guzman C.A."/>
            <person name="Sebaihia M."/>
            <person name="Martins Dos Santos V.A."/>
            <person name="Pieper D.H."/>
            <person name="Koebnik R."/>
            <person name="Lechner M."/>
            <person name="Bartels D."/>
            <person name="Buhrmester J."/>
            <person name="Choudhuri J.V."/>
            <person name="Ebensen T."/>
            <person name="Gaigalat L."/>
            <person name="Herrmann S."/>
            <person name="Khachane A.N."/>
            <person name="Larisch C."/>
            <person name="Link S."/>
            <person name="Linke B."/>
            <person name="Meyer F."/>
            <person name="Mormann S."/>
            <person name="Nakunst D."/>
            <person name="Rueckert C."/>
            <person name="Schneiker-Bekel S."/>
            <person name="Schulze K."/>
            <person name="Vorhoelter F.J."/>
            <person name="Yevsa T."/>
            <person name="Engle J.T."/>
            <person name="Goldman W.E."/>
            <person name="Puehler A."/>
            <person name="Goebel U.B."/>
            <person name="Goesmann A."/>
            <person name="Bloecker H."/>
            <person name="Kaiser O."/>
            <person name="Martinez-Arias R."/>
        </authorList>
    </citation>
    <scope>NUCLEOTIDE SEQUENCE [LARGE SCALE GENOMIC DNA]</scope>
    <source>
        <strain evidence="4">ATCC BAA-461 / DSM 12804 / CCUG 43448 / CIP 107267 / Se-1111R</strain>
        <strain evidence="3">DSM 12804</strain>
    </source>
</reference>
<evidence type="ECO:0000313" key="3">
    <source>
        <dbReference type="EMBL" id="CAP44154.1"/>
    </source>
</evidence>
<dbReference type="InterPro" id="IPR025421">
    <property type="entry name" value="DUF4148"/>
</dbReference>
<proteinExistence type="predicted"/>
<keyword evidence="1" id="KW-0732">Signal</keyword>
<feature type="signal peptide" evidence="1">
    <location>
        <begin position="1"/>
        <end position="21"/>
    </location>
</feature>
<dbReference type="KEGG" id="bpt:Bpet3809"/>
<evidence type="ECO:0000256" key="1">
    <source>
        <dbReference type="SAM" id="SignalP"/>
    </source>
</evidence>
<name>A9I3C5_BORPD</name>
<dbReference type="AlphaFoldDB" id="A9I3C5"/>
<accession>A9I3C5</accession>
<dbReference type="Proteomes" id="UP000001225">
    <property type="component" value="Chromosome"/>
</dbReference>
<dbReference type="KEGG" id="bpt:Bpet3000"/>
<evidence type="ECO:0000313" key="2">
    <source>
        <dbReference type="EMBL" id="CAP43342.1"/>
    </source>
</evidence>
<dbReference type="Pfam" id="PF13663">
    <property type="entry name" value="DUF4148"/>
    <property type="match status" value="1"/>
</dbReference>
<protein>
    <submittedName>
        <fullName evidence="3">Exported protein</fullName>
    </submittedName>
</protein>
<dbReference type="EMBL" id="AM902716">
    <property type="protein sequence ID" value="CAP43342.1"/>
    <property type="molecule type" value="Genomic_DNA"/>
</dbReference>
<gene>
    <name evidence="2" type="ordered locus">Bpet3000</name>
    <name evidence="3" type="ordered locus">Bpet3809</name>
</gene>
<feature type="chain" id="PRO_5007637242" evidence="1">
    <location>
        <begin position="22"/>
        <end position="112"/>
    </location>
</feature>
<dbReference type="STRING" id="94624.Bpet3000"/>